<dbReference type="Gene3D" id="3.30.420.40">
    <property type="match status" value="2"/>
</dbReference>
<dbReference type="Gene3D" id="3.30.1490.300">
    <property type="match status" value="1"/>
</dbReference>
<dbReference type="InterPro" id="IPR043129">
    <property type="entry name" value="ATPase_NBD"/>
</dbReference>
<dbReference type="CDD" id="cd24049">
    <property type="entry name" value="ASKHA_NBD_PilM"/>
    <property type="match status" value="1"/>
</dbReference>
<protein>
    <recommendedName>
        <fullName evidence="1">SHS2 domain-containing protein</fullName>
    </recommendedName>
</protein>
<feature type="domain" description="SHS2" evidence="1">
    <location>
        <begin position="6"/>
        <end position="174"/>
    </location>
</feature>
<accession>A0A1F4ZDF6</accession>
<evidence type="ECO:0000259" key="1">
    <source>
        <dbReference type="SMART" id="SM00842"/>
    </source>
</evidence>
<dbReference type="Pfam" id="PF11104">
    <property type="entry name" value="PilM_2"/>
    <property type="match status" value="1"/>
</dbReference>
<evidence type="ECO:0000313" key="3">
    <source>
        <dbReference type="Proteomes" id="UP000177080"/>
    </source>
</evidence>
<dbReference type="EMBL" id="MEXN01000005">
    <property type="protein sequence ID" value="OGD03767.1"/>
    <property type="molecule type" value="Genomic_DNA"/>
</dbReference>
<dbReference type="InterPro" id="IPR005883">
    <property type="entry name" value="PilM"/>
</dbReference>
<evidence type="ECO:0000313" key="2">
    <source>
        <dbReference type="EMBL" id="OGD03767.1"/>
    </source>
</evidence>
<proteinExistence type="predicted"/>
<dbReference type="NCBIfam" id="TIGR01175">
    <property type="entry name" value="pilM"/>
    <property type="match status" value="1"/>
</dbReference>
<dbReference type="SUPFAM" id="SSF53067">
    <property type="entry name" value="Actin-like ATPase domain"/>
    <property type="match status" value="2"/>
</dbReference>
<dbReference type="PIRSF" id="PIRSF019169">
    <property type="entry name" value="PilM"/>
    <property type="match status" value="1"/>
</dbReference>
<dbReference type="InterPro" id="IPR050696">
    <property type="entry name" value="FtsA/MreB"/>
</dbReference>
<dbReference type="SMART" id="SM00842">
    <property type="entry name" value="FtsA"/>
    <property type="match status" value="1"/>
</dbReference>
<dbReference type="STRING" id="1797259.A2989_03740"/>
<dbReference type="InterPro" id="IPR003494">
    <property type="entry name" value="SHS2_FtsA"/>
</dbReference>
<dbReference type="PANTHER" id="PTHR32432:SF3">
    <property type="entry name" value="ETHANOLAMINE UTILIZATION PROTEIN EUTJ"/>
    <property type="match status" value="1"/>
</dbReference>
<comment type="caution">
    <text evidence="2">The sequence shown here is derived from an EMBL/GenBank/DDBJ whole genome shotgun (WGS) entry which is preliminary data.</text>
</comment>
<dbReference type="PANTHER" id="PTHR32432">
    <property type="entry name" value="CELL DIVISION PROTEIN FTSA-RELATED"/>
    <property type="match status" value="1"/>
</dbReference>
<reference evidence="2 3" key="1">
    <citation type="journal article" date="2016" name="Nat. Commun.">
        <title>Thousands of microbial genomes shed light on interconnected biogeochemical processes in an aquifer system.</title>
        <authorList>
            <person name="Anantharaman K."/>
            <person name="Brown C.T."/>
            <person name="Hug L.A."/>
            <person name="Sharon I."/>
            <person name="Castelle C.J."/>
            <person name="Probst A.J."/>
            <person name="Thomas B.C."/>
            <person name="Singh A."/>
            <person name="Wilkins M.J."/>
            <person name="Karaoz U."/>
            <person name="Brodie E.L."/>
            <person name="Williams K.H."/>
            <person name="Hubbard S.S."/>
            <person name="Banfield J.F."/>
        </authorList>
    </citation>
    <scope>NUCLEOTIDE SEQUENCE [LARGE SCALE GENOMIC DNA]</scope>
</reference>
<dbReference type="AlphaFoldDB" id="A0A1F4ZDF6"/>
<dbReference type="Proteomes" id="UP000177080">
    <property type="component" value="Unassembled WGS sequence"/>
</dbReference>
<name>A0A1F4ZDF6_9BACT</name>
<dbReference type="GO" id="GO:0051301">
    <property type="term" value="P:cell division"/>
    <property type="evidence" value="ECO:0007669"/>
    <property type="project" value="InterPro"/>
</dbReference>
<sequence length="343" mass="36333">MSNLPKIGIDIGSATIKVVELAPVSKGRWKLLAAASSVVPVGGVMAGASNQAAITNAIVKILREAGVRSRKAIVALPEDQISSHVVEMPVMSEAEVEQALQWQVEQYIPIPADQAVWSYQIIRRELPGNGGGGMEVLLAAAARRMVETYRQVVEQAGLEVVAMETELMATARAVVPEATPPSLIVDVGAKSTDVGVIVGGQLVFARTIPTAGQAFTRAIETTLGLDTKQAEQYKNTYGFSATQLQGKLTAAMKPVMMVIASEIKKTIDFYVSKHAGEVIRMVILSGGIAALPDIVGALSELLGLEVTVGNPFLRVAVDQMQARQLADGGPFYAVSIGLSMREI</sequence>
<organism evidence="2 3">
    <name type="scientific">Candidatus Amesbacteria bacterium RIFCSPLOWO2_01_FULL_48_25</name>
    <dbReference type="NCBI Taxonomy" id="1797259"/>
    <lineage>
        <taxon>Bacteria</taxon>
        <taxon>Candidatus Amesiibacteriota</taxon>
    </lineage>
</organism>
<gene>
    <name evidence="2" type="ORF">A2989_03740</name>
</gene>